<gene>
    <name evidence="2" type="ORF">KOR34_47630</name>
</gene>
<proteinExistence type="predicted"/>
<feature type="chain" id="PRO_5022917907" description="PEP-CTERM protein-sorting domain-containing protein" evidence="1">
    <location>
        <begin position="33"/>
        <end position="317"/>
    </location>
</feature>
<dbReference type="EMBL" id="SIHJ01000005">
    <property type="protein sequence ID" value="TWT30205.1"/>
    <property type="molecule type" value="Genomic_DNA"/>
</dbReference>
<dbReference type="AlphaFoldDB" id="A0A5C5UXP9"/>
<reference evidence="2 3" key="1">
    <citation type="submission" date="2019-02" db="EMBL/GenBank/DDBJ databases">
        <title>Deep-cultivation of Planctomycetes and their phenomic and genomic characterization uncovers novel biology.</title>
        <authorList>
            <person name="Wiegand S."/>
            <person name="Jogler M."/>
            <person name="Boedeker C."/>
            <person name="Pinto D."/>
            <person name="Vollmers J."/>
            <person name="Rivas-Marin E."/>
            <person name="Kohn T."/>
            <person name="Peeters S.H."/>
            <person name="Heuer A."/>
            <person name="Rast P."/>
            <person name="Oberbeckmann S."/>
            <person name="Bunk B."/>
            <person name="Jeske O."/>
            <person name="Meyerdierks A."/>
            <person name="Storesund J.E."/>
            <person name="Kallscheuer N."/>
            <person name="Luecker S."/>
            <person name="Lage O.M."/>
            <person name="Pohl T."/>
            <person name="Merkel B.J."/>
            <person name="Hornburger P."/>
            <person name="Mueller R.-W."/>
            <person name="Bruemmer F."/>
            <person name="Labrenz M."/>
            <person name="Spormann A.M."/>
            <person name="Op Den Camp H."/>
            <person name="Overmann J."/>
            <person name="Amann R."/>
            <person name="Jetten M.S.M."/>
            <person name="Mascher T."/>
            <person name="Medema M.H."/>
            <person name="Devos D.P."/>
            <person name="Kaster A.-K."/>
            <person name="Ovreas L."/>
            <person name="Rohde M."/>
            <person name="Galperin M.Y."/>
            <person name="Jogler C."/>
        </authorList>
    </citation>
    <scope>NUCLEOTIDE SEQUENCE [LARGE SCALE GENOMIC DNA]</scope>
    <source>
        <strain evidence="2 3">KOR34</strain>
    </source>
</reference>
<accession>A0A5C5UXP9</accession>
<organism evidence="2 3">
    <name type="scientific">Posidoniimonas corsicana</name>
    <dbReference type="NCBI Taxonomy" id="1938618"/>
    <lineage>
        <taxon>Bacteria</taxon>
        <taxon>Pseudomonadati</taxon>
        <taxon>Planctomycetota</taxon>
        <taxon>Planctomycetia</taxon>
        <taxon>Pirellulales</taxon>
        <taxon>Lacipirellulaceae</taxon>
        <taxon>Posidoniimonas</taxon>
    </lineage>
</organism>
<evidence type="ECO:0008006" key="4">
    <source>
        <dbReference type="Google" id="ProtNLM"/>
    </source>
</evidence>
<keyword evidence="1" id="KW-0732">Signal</keyword>
<name>A0A5C5UXP9_9BACT</name>
<evidence type="ECO:0000256" key="1">
    <source>
        <dbReference type="SAM" id="SignalP"/>
    </source>
</evidence>
<evidence type="ECO:0000313" key="2">
    <source>
        <dbReference type="EMBL" id="TWT30205.1"/>
    </source>
</evidence>
<comment type="caution">
    <text evidence="2">The sequence shown here is derived from an EMBL/GenBank/DDBJ whole genome shotgun (WGS) entry which is preliminary data.</text>
</comment>
<keyword evidence="3" id="KW-1185">Reference proteome</keyword>
<feature type="signal peptide" evidence="1">
    <location>
        <begin position="1"/>
        <end position="32"/>
    </location>
</feature>
<evidence type="ECO:0000313" key="3">
    <source>
        <dbReference type="Proteomes" id="UP000316714"/>
    </source>
</evidence>
<protein>
    <recommendedName>
        <fullName evidence="4">PEP-CTERM protein-sorting domain-containing protein</fullName>
    </recommendedName>
</protein>
<sequence precursor="true">MRLRPIDSRRRRCAAAWVGAVALLAAATTANAADIGWITFHAADNAPSAGAAGAGFTEAPDKGFTDLLSSAGHNVTRFLTTDDPDVSVPAENGADSAAYLSALNSMDLVIIGRSISSSHYQGGNETAWWNTQVTSPLMAMSGWTLRTSRLNYTTGTTMVDIAGPTSLEAVDPSHPIFDGFFLSGANETGAILDLVGAERGTSINTEPIVASGNLIARVSGDDGDGATLPGGPVIAEWPTGATLGNGDITGGPRMLFIAGTREADGVSSETAGLLDLTADGQTLFLSAVDYMTTVPEPSSALLVLCSLVGAGFARTRN</sequence>
<dbReference type="Proteomes" id="UP000316714">
    <property type="component" value="Unassembled WGS sequence"/>
</dbReference>